<keyword evidence="3" id="KW-1185">Reference proteome</keyword>
<protein>
    <submittedName>
        <fullName evidence="2">Uncharacterized protein</fullName>
    </submittedName>
</protein>
<reference evidence="2 3" key="1">
    <citation type="journal article" date="2015" name="Nat. Commun.">
        <title>Lucilia cuprina genome unlocks parasitic fly biology to underpin future interventions.</title>
        <authorList>
            <person name="Anstead C.A."/>
            <person name="Korhonen P.K."/>
            <person name="Young N.D."/>
            <person name="Hall R.S."/>
            <person name="Jex A.R."/>
            <person name="Murali S.C."/>
            <person name="Hughes D.S."/>
            <person name="Lee S.F."/>
            <person name="Perry T."/>
            <person name="Stroehlein A.J."/>
            <person name="Ansell B.R."/>
            <person name="Breugelmans B."/>
            <person name="Hofmann A."/>
            <person name="Qu J."/>
            <person name="Dugan S."/>
            <person name="Lee S.L."/>
            <person name="Chao H."/>
            <person name="Dinh H."/>
            <person name="Han Y."/>
            <person name="Doddapaneni H.V."/>
            <person name="Worley K.C."/>
            <person name="Muzny D.M."/>
            <person name="Ioannidis P."/>
            <person name="Waterhouse R.M."/>
            <person name="Zdobnov E.M."/>
            <person name="James P.J."/>
            <person name="Bagnall N.H."/>
            <person name="Kotze A.C."/>
            <person name="Gibbs R.A."/>
            <person name="Richards S."/>
            <person name="Batterham P."/>
            <person name="Gasser R.B."/>
        </authorList>
    </citation>
    <scope>NUCLEOTIDE SEQUENCE [LARGE SCALE GENOMIC DNA]</scope>
    <source>
        <strain evidence="2 3">LS</strain>
        <tissue evidence="2">Full body</tissue>
    </source>
</reference>
<dbReference type="PROSITE" id="PS51257">
    <property type="entry name" value="PROKAR_LIPOPROTEIN"/>
    <property type="match status" value="1"/>
</dbReference>
<evidence type="ECO:0000256" key="1">
    <source>
        <dbReference type="SAM" id="SignalP"/>
    </source>
</evidence>
<sequence length="123" mass="13757">MKLLCFISVLAVILACVLAEDEKIVEKLEESSTVAVEPSTLIEVDAGVKDDGDVVRQTRQFRTFGFGRPFGSGFYRPRPYYGGGFYRPRPYYGGGFYRPRPYYGGGFYGGGFYPSPYYGGFYG</sequence>
<comment type="caution">
    <text evidence="2">The sequence shown here is derived from an EMBL/GenBank/DDBJ whole genome shotgun (WGS) entry which is preliminary data.</text>
</comment>
<dbReference type="OMA" id="STAHENK"/>
<feature type="signal peptide" evidence="1">
    <location>
        <begin position="1"/>
        <end position="19"/>
    </location>
</feature>
<dbReference type="Proteomes" id="UP000037069">
    <property type="component" value="Unassembled WGS sequence"/>
</dbReference>
<dbReference type="EMBL" id="JRES01001160">
    <property type="protein sequence ID" value="KNC24969.1"/>
    <property type="molecule type" value="Genomic_DNA"/>
</dbReference>
<name>A0A0L0C0L1_LUCCU</name>
<dbReference type="AlphaFoldDB" id="A0A0L0C0L1"/>
<evidence type="ECO:0000313" key="3">
    <source>
        <dbReference type="Proteomes" id="UP000037069"/>
    </source>
</evidence>
<feature type="chain" id="PRO_5005535368" evidence="1">
    <location>
        <begin position="20"/>
        <end position="123"/>
    </location>
</feature>
<accession>A0A0L0C0L1</accession>
<organism evidence="2 3">
    <name type="scientific">Lucilia cuprina</name>
    <name type="common">Green bottle fly</name>
    <name type="synonym">Australian sheep blowfly</name>
    <dbReference type="NCBI Taxonomy" id="7375"/>
    <lineage>
        <taxon>Eukaryota</taxon>
        <taxon>Metazoa</taxon>
        <taxon>Ecdysozoa</taxon>
        <taxon>Arthropoda</taxon>
        <taxon>Hexapoda</taxon>
        <taxon>Insecta</taxon>
        <taxon>Pterygota</taxon>
        <taxon>Neoptera</taxon>
        <taxon>Endopterygota</taxon>
        <taxon>Diptera</taxon>
        <taxon>Brachycera</taxon>
        <taxon>Muscomorpha</taxon>
        <taxon>Oestroidea</taxon>
        <taxon>Calliphoridae</taxon>
        <taxon>Luciliinae</taxon>
        <taxon>Lucilia</taxon>
    </lineage>
</organism>
<gene>
    <name evidence="2" type="ORF">FF38_11848</name>
</gene>
<evidence type="ECO:0000313" key="2">
    <source>
        <dbReference type="EMBL" id="KNC24969.1"/>
    </source>
</evidence>
<keyword evidence="1" id="KW-0732">Signal</keyword>
<proteinExistence type="predicted"/>